<evidence type="ECO:0000256" key="3">
    <source>
        <dbReference type="ARBA" id="ARBA00022837"/>
    </source>
</evidence>
<feature type="transmembrane region" description="Helical" evidence="6">
    <location>
        <begin position="286"/>
        <end position="304"/>
    </location>
</feature>
<dbReference type="Gene3D" id="1.10.238.10">
    <property type="entry name" value="EF-hand"/>
    <property type="match status" value="1"/>
</dbReference>
<keyword evidence="5 6" id="KW-0472">Membrane</keyword>
<evidence type="ECO:0000313" key="8">
    <source>
        <dbReference type="EMBL" id="CAD8858473.1"/>
    </source>
</evidence>
<feature type="transmembrane region" description="Helical" evidence="6">
    <location>
        <begin position="200"/>
        <end position="218"/>
    </location>
</feature>
<protein>
    <recommendedName>
        <fullName evidence="7">EF-hand domain-containing protein</fullName>
    </recommendedName>
</protein>
<dbReference type="PANTHER" id="PTHR23423">
    <property type="entry name" value="ORGANIC SOLUTE TRANSPORTER-RELATED"/>
    <property type="match status" value="1"/>
</dbReference>
<dbReference type="InterPro" id="IPR018247">
    <property type="entry name" value="EF_Hand_1_Ca_BS"/>
</dbReference>
<dbReference type="InterPro" id="IPR002048">
    <property type="entry name" value="EF_hand_dom"/>
</dbReference>
<dbReference type="SMART" id="SM01417">
    <property type="entry name" value="Solute_trans_a"/>
    <property type="match status" value="1"/>
</dbReference>
<dbReference type="GO" id="GO:0016020">
    <property type="term" value="C:membrane"/>
    <property type="evidence" value="ECO:0007669"/>
    <property type="project" value="UniProtKB-SubCell"/>
</dbReference>
<feature type="transmembrane region" description="Helical" evidence="6">
    <location>
        <begin position="158"/>
        <end position="180"/>
    </location>
</feature>
<dbReference type="AlphaFoldDB" id="A0A7S1ALP7"/>
<dbReference type="SUPFAM" id="SSF47473">
    <property type="entry name" value="EF-hand"/>
    <property type="match status" value="1"/>
</dbReference>
<evidence type="ECO:0000256" key="5">
    <source>
        <dbReference type="ARBA" id="ARBA00023136"/>
    </source>
</evidence>
<accession>A0A7S1ALP7</accession>
<feature type="transmembrane region" description="Helical" evidence="6">
    <location>
        <begin position="12"/>
        <end position="38"/>
    </location>
</feature>
<name>A0A7S1ALP7_NOCSC</name>
<proteinExistence type="predicted"/>
<evidence type="ECO:0000256" key="4">
    <source>
        <dbReference type="ARBA" id="ARBA00022989"/>
    </source>
</evidence>
<feature type="transmembrane region" description="Helical" evidence="6">
    <location>
        <begin position="239"/>
        <end position="256"/>
    </location>
</feature>
<comment type="subcellular location">
    <subcellularLocation>
        <location evidence="1">Membrane</location>
        <topology evidence="1">Multi-pass membrane protein</topology>
    </subcellularLocation>
</comment>
<dbReference type="Pfam" id="PF03619">
    <property type="entry name" value="Solute_trans_a"/>
    <property type="match status" value="1"/>
</dbReference>
<evidence type="ECO:0000256" key="1">
    <source>
        <dbReference type="ARBA" id="ARBA00004141"/>
    </source>
</evidence>
<gene>
    <name evidence="8" type="ORF">NSCI0253_LOCUS32827</name>
</gene>
<organism evidence="8">
    <name type="scientific">Noctiluca scintillans</name>
    <name type="common">Sea sparkle</name>
    <name type="synonym">Red tide dinoflagellate</name>
    <dbReference type="NCBI Taxonomy" id="2966"/>
    <lineage>
        <taxon>Eukaryota</taxon>
        <taxon>Sar</taxon>
        <taxon>Alveolata</taxon>
        <taxon>Dinophyceae</taxon>
        <taxon>Noctilucales</taxon>
        <taxon>Noctilucaceae</taxon>
        <taxon>Noctiluca</taxon>
    </lineage>
</organism>
<dbReference type="PROSITE" id="PS00018">
    <property type="entry name" value="EF_HAND_1"/>
    <property type="match status" value="1"/>
</dbReference>
<dbReference type="GO" id="GO:0005509">
    <property type="term" value="F:calcium ion binding"/>
    <property type="evidence" value="ECO:0007669"/>
    <property type="project" value="InterPro"/>
</dbReference>
<dbReference type="InterPro" id="IPR011992">
    <property type="entry name" value="EF-hand-dom_pair"/>
</dbReference>
<evidence type="ECO:0000259" key="7">
    <source>
        <dbReference type="PROSITE" id="PS50222"/>
    </source>
</evidence>
<evidence type="ECO:0000256" key="6">
    <source>
        <dbReference type="SAM" id="Phobius"/>
    </source>
</evidence>
<dbReference type="PROSITE" id="PS50222">
    <property type="entry name" value="EF_HAND_2"/>
    <property type="match status" value="1"/>
</dbReference>
<keyword evidence="4 6" id="KW-1133">Transmembrane helix</keyword>
<keyword evidence="2 6" id="KW-0812">Transmembrane</keyword>
<keyword evidence="3" id="KW-0106">Calcium</keyword>
<feature type="transmembrane region" description="Helical" evidence="6">
    <location>
        <begin position="88"/>
        <end position="110"/>
    </location>
</feature>
<evidence type="ECO:0000256" key="2">
    <source>
        <dbReference type="ARBA" id="ARBA00022692"/>
    </source>
</evidence>
<feature type="transmembrane region" description="Helical" evidence="6">
    <location>
        <begin position="45"/>
        <end position="68"/>
    </location>
</feature>
<reference evidence="8" key="1">
    <citation type="submission" date="2021-01" db="EMBL/GenBank/DDBJ databases">
        <authorList>
            <person name="Corre E."/>
            <person name="Pelletier E."/>
            <person name="Niang G."/>
            <person name="Scheremetjew M."/>
            <person name="Finn R."/>
            <person name="Kale V."/>
            <person name="Holt S."/>
            <person name="Cochrane G."/>
            <person name="Meng A."/>
            <person name="Brown T."/>
            <person name="Cohen L."/>
        </authorList>
    </citation>
    <scope>NUCLEOTIDE SEQUENCE</scope>
</reference>
<dbReference type="InterPro" id="IPR005178">
    <property type="entry name" value="Ostalpha/TMEM184C"/>
</dbReference>
<feature type="domain" description="EF-hand" evidence="7">
    <location>
        <begin position="354"/>
        <end position="389"/>
    </location>
</feature>
<sequence>MFIDYDQGLHRSLQWTGCIVAALAFLFSSVHIIMYACAAKGQVKVASWTIVILLLIPIDAVLCGLAVIVSKNAWHLSAIFSLLRDLYMSQVIIFFLELSLQWLGGSGVVVKSFSQSLQSPQHVWLTFFPRLKETRLGKASVMPYKPGVLFMSSTLCGVLQYGIVMFFFVVWTGLIEIALICLEPGLVVVVLKGVKNVLGIVQFLSLAIALYNLLLLQSEIFRNEHLKEAFAQMRVHQKFLVLKLVILLTGVQKFLFEDVWPHVAPHVIDFGSATVNSVIMGFDLEAVILCFELVVCSGLFLWAFRPGELDKLAQGPSAAVWMHPAFPWKDLGSVVALANQQKKTISRLKKSSTICPSEVGSIFDAFDVNKNGLVNHAEFKFLLQTADHSEEAIEQMYSVTGANELEGITKEKFCEVVEKGGWRSVRSPAP</sequence>
<dbReference type="EMBL" id="HBFQ01046136">
    <property type="protein sequence ID" value="CAD8858473.1"/>
    <property type="molecule type" value="Transcribed_RNA"/>
</dbReference>